<gene>
    <name evidence="1" type="ORF">HPB47_001412</name>
</gene>
<sequence length="164" mass="18215">MDSSARPLQSETADRGMCGEGKRGPGNALGPTGARYKTGSSYPAQRGTDKESLQGKKRDPSRKRREREAALRTNFSVSRPQSGALIHALPKVRLRVRPQPRARSQMDVISGSPQRRPRWVEYGGGGGRYLQIFTIPSRTPRGFGISIKAEHRNDDWIRASGDWT</sequence>
<comment type="caution">
    <text evidence="1">The sequence shown here is derived from an EMBL/GenBank/DDBJ whole genome shotgun (WGS) entry which is preliminary data.</text>
</comment>
<accession>A0AC60PP15</accession>
<protein>
    <submittedName>
        <fullName evidence="1">Uncharacterized protein</fullName>
    </submittedName>
</protein>
<organism evidence="1 2">
    <name type="scientific">Ixodes persulcatus</name>
    <name type="common">Taiga tick</name>
    <dbReference type="NCBI Taxonomy" id="34615"/>
    <lineage>
        <taxon>Eukaryota</taxon>
        <taxon>Metazoa</taxon>
        <taxon>Ecdysozoa</taxon>
        <taxon>Arthropoda</taxon>
        <taxon>Chelicerata</taxon>
        <taxon>Arachnida</taxon>
        <taxon>Acari</taxon>
        <taxon>Parasitiformes</taxon>
        <taxon>Ixodida</taxon>
        <taxon>Ixodoidea</taxon>
        <taxon>Ixodidae</taxon>
        <taxon>Ixodinae</taxon>
        <taxon>Ixodes</taxon>
    </lineage>
</organism>
<evidence type="ECO:0000313" key="2">
    <source>
        <dbReference type="Proteomes" id="UP000805193"/>
    </source>
</evidence>
<keyword evidence="2" id="KW-1185">Reference proteome</keyword>
<dbReference type="Proteomes" id="UP000805193">
    <property type="component" value="Unassembled WGS sequence"/>
</dbReference>
<dbReference type="EMBL" id="JABSTQ010010182">
    <property type="protein sequence ID" value="KAG0422787.1"/>
    <property type="molecule type" value="Genomic_DNA"/>
</dbReference>
<proteinExistence type="predicted"/>
<reference evidence="1 2" key="1">
    <citation type="journal article" date="2020" name="Cell">
        <title>Large-Scale Comparative Analyses of Tick Genomes Elucidate Their Genetic Diversity and Vector Capacities.</title>
        <authorList>
            <consortium name="Tick Genome and Microbiome Consortium (TIGMIC)"/>
            <person name="Jia N."/>
            <person name="Wang J."/>
            <person name="Shi W."/>
            <person name="Du L."/>
            <person name="Sun Y."/>
            <person name="Zhan W."/>
            <person name="Jiang J.F."/>
            <person name="Wang Q."/>
            <person name="Zhang B."/>
            <person name="Ji P."/>
            <person name="Bell-Sakyi L."/>
            <person name="Cui X.M."/>
            <person name="Yuan T.T."/>
            <person name="Jiang B.G."/>
            <person name="Yang W.F."/>
            <person name="Lam T.T."/>
            <person name="Chang Q.C."/>
            <person name="Ding S.J."/>
            <person name="Wang X.J."/>
            <person name="Zhu J.G."/>
            <person name="Ruan X.D."/>
            <person name="Zhao L."/>
            <person name="Wei J.T."/>
            <person name="Ye R.Z."/>
            <person name="Que T.C."/>
            <person name="Du C.H."/>
            <person name="Zhou Y.H."/>
            <person name="Cheng J.X."/>
            <person name="Dai P.F."/>
            <person name="Guo W.B."/>
            <person name="Han X.H."/>
            <person name="Huang E.J."/>
            <person name="Li L.F."/>
            <person name="Wei W."/>
            <person name="Gao Y.C."/>
            <person name="Liu J.Z."/>
            <person name="Shao H.Z."/>
            <person name="Wang X."/>
            <person name="Wang C.C."/>
            <person name="Yang T.C."/>
            <person name="Huo Q.B."/>
            <person name="Li W."/>
            <person name="Chen H.Y."/>
            <person name="Chen S.E."/>
            <person name="Zhou L.G."/>
            <person name="Ni X.B."/>
            <person name="Tian J.H."/>
            <person name="Sheng Y."/>
            <person name="Liu T."/>
            <person name="Pan Y.S."/>
            <person name="Xia L.Y."/>
            <person name="Li J."/>
            <person name="Zhao F."/>
            <person name="Cao W.C."/>
        </authorList>
    </citation>
    <scope>NUCLEOTIDE SEQUENCE [LARGE SCALE GENOMIC DNA]</scope>
    <source>
        <strain evidence="1">Iper-2018</strain>
    </source>
</reference>
<evidence type="ECO:0000313" key="1">
    <source>
        <dbReference type="EMBL" id="KAG0422787.1"/>
    </source>
</evidence>
<name>A0AC60PP15_IXOPE</name>